<accession>A0A176RUB7</accession>
<evidence type="ECO:0000313" key="2">
    <source>
        <dbReference type="Proteomes" id="UP000076962"/>
    </source>
</evidence>
<feature type="non-terminal residue" evidence="1">
    <location>
        <position position="22"/>
    </location>
</feature>
<comment type="caution">
    <text evidence="1">The sequence shown here is derived from an EMBL/GenBank/DDBJ whole genome shotgun (WGS) entry which is preliminary data.</text>
</comment>
<protein>
    <submittedName>
        <fullName evidence="1">Uncharacterized protein</fullName>
    </submittedName>
</protein>
<sequence length="22" mass="2867">MGWIQDIVNPKTRRWEQFYRSR</sequence>
<dbReference type="Proteomes" id="UP000076962">
    <property type="component" value="Unassembled WGS sequence"/>
</dbReference>
<dbReference type="EMBL" id="LUTY01002841">
    <property type="protein sequence ID" value="OAD19339.1"/>
    <property type="molecule type" value="Genomic_DNA"/>
</dbReference>
<organism evidence="1 2">
    <name type="scientific">Candidatus Thiomargarita nelsonii</name>
    <dbReference type="NCBI Taxonomy" id="1003181"/>
    <lineage>
        <taxon>Bacteria</taxon>
        <taxon>Pseudomonadati</taxon>
        <taxon>Pseudomonadota</taxon>
        <taxon>Gammaproteobacteria</taxon>
        <taxon>Thiotrichales</taxon>
        <taxon>Thiotrichaceae</taxon>
        <taxon>Thiomargarita</taxon>
    </lineage>
</organism>
<name>A0A176RUB7_9GAMM</name>
<dbReference type="AlphaFoldDB" id="A0A176RUB7"/>
<evidence type="ECO:0000313" key="1">
    <source>
        <dbReference type="EMBL" id="OAD19339.1"/>
    </source>
</evidence>
<reference evidence="1 2" key="1">
    <citation type="submission" date="2016-05" db="EMBL/GenBank/DDBJ databases">
        <title>Single-cell genome of chain-forming Candidatus Thiomargarita nelsonii and comparison to other large sulfur-oxidizing bacteria.</title>
        <authorList>
            <person name="Winkel M."/>
            <person name="Salman V."/>
            <person name="Woyke T."/>
            <person name="Schulz-Vogt H."/>
            <person name="Richter M."/>
            <person name="Flood B."/>
            <person name="Bailey J."/>
            <person name="Amann R."/>
            <person name="Mussmann M."/>
        </authorList>
    </citation>
    <scope>NUCLEOTIDE SEQUENCE [LARGE SCALE GENOMIC DNA]</scope>
    <source>
        <strain evidence="1 2">THI036</strain>
    </source>
</reference>
<gene>
    <name evidence="1" type="ORF">THIOM_005032</name>
</gene>
<keyword evidence="2" id="KW-1185">Reference proteome</keyword>
<proteinExistence type="predicted"/>